<reference evidence="2" key="1">
    <citation type="journal article" date="2010" name="Nat. Biotechnol.">
        <title>Draft genome sequence of the oilseed species Ricinus communis.</title>
        <authorList>
            <person name="Chan A.P."/>
            <person name="Crabtree J."/>
            <person name="Zhao Q."/>
            <person name="Lorenzi H."/>
            <person name="Orvis J."/>
            <person name="Puiu D."/>
            <person name="Melake-Berhan A."/>
            <person name="Jones K.M."/>
            <person name="Redman J."/>
            <person name="Chen G."/>
            <person name="Cahoon E.B."/>
            <person name="Gedil M."/>
            <person name="Stanke M."/>
            <person name="Haas B.J."/>
            <person name="Wortman J.R."/>
            <person name="Fraser-Liggett C.M."/>
            <person name="Ravel J."/>
            <person name="Rabinowicz P.D."/>
        </authorList>
    </citation>
    <scope>NUCLEOTIDE SEQUENCE [LARGE SCALE GENOMIC DNA]</scope>
    <source>
        <strain evidence="2">cv. Hale</strain>
    </source>
</reference>
<sequence>MPPGFASLMVSDLLLPDRKGYHVAFGSSSPSLFSSSAPSMWWSKIWKLHVPP</sequence>
<dbReference type="AlphaFoldDB" id="B9SQM8"/>
<organism evidence="1 2">
    <name type="scientific">Ricinus communis</name>
    <name type="common">Castor bean</name>
    <dbReference type="NCBI Taxonomy" id="3988"/>
    <lineage>
        <taxon>Eukaryota</taxon>
        <taxon>Viridiplantae</taxon>
        <taxon>Streptophyta</taxon>
        <taxon>Embryophyta</taxon>
        <taxon>Tracheophyta</taxon>
        <taxon>Spermatophyta</taxon>
        <taxon>Magnoliopsida</taxon>
        <taxon>eudicotyledons</taxon>
        <taxon>Gunneridae</taxon>
        <taxon>Pentapetalae</taxon>
        <taxon>rosids</taxon>
        <taxon>fabids</taxon>
        <taxon>Malpighiales</taxon>
        <taxon>Euphorbiaceae</taxon>
        <taxon>Acalyphoideae</taxon>
        <taxon>Acalypheae</taxon>
        <taxon>Ricinus</taxon>
    </lineage>
</organism>
<name>B9SQM8_RICCO</name>
<proteinExistence type="predicted"/>
<dbReference type="EMBL" id="EQ974089">
    <property type="protein sequence ID" value="EEF34055.1"/>
    <property type="molecule type" value="Genomic_DNA"/>
</dbReference>
<dbReference type="Proteomes" id="UP000008311">
    <property type="component" value="Unassembled WGS sequence"/>
</dbReference>
<protein>
    <submittedName>
        <fullName evidence="1">Uncharacterized protein</fullName>
    </submittedName>
</protein>
<accession>B9SQM8</accession>
<evidence type="ECO:0000313" key="2">
    <source>
        <dbReference type="Proteomes" id="UP000008311"/>
    </source>
</evidence>
<gene>
    <name evidence="1" type="ORF">RCOM_0838140</name>
</gene>
<dbReference type="InParanoid" id="B9SQM8"/>
<keyword evidence="2" id="KW-1185">Reference proteome</keyword>
<evidence type="ECO:0000313" key="1">
    <source>
        <dbReference type="EMBL" id="EEF34055.1"/>
    </source>
</evidence>